<dbReference type="PRINTS" id="PR01490">
    <property type="entry name" value="RTXTOXIND"/>
</dbReference>
<dbReference type="PANTHER" id="PTHR30386:SF27">
    <property type="entry name" value="MEMBRANE FUSION PROTEIN (MFP) FAMILY PROTEIN"/>
    <property type="match status" value="1"/>
</dbReference>
<evidence type="ECO:0000256" key="2">
    <source>
        <dbReference type="ARBA" id="ARBA00009477"/>
    </source>
</evidence>
<keyword evidence="6 9" id="KW-0812">Transmembrane</keyword>
<keyword evidence="3 9" id="KW-0813">Transport</keyword>
<dbReference type="AlphaFoldDB" id="A0A060H5F2"/>
<evidence type="ECO:0000313" key="13">
    <source>
        <dbReference type="EMBL" id="AIC10535.1"/>
    </source>
</evidence>
<feature type="transmembrane region" description="Helical" evidence="9">
    <location>
        <begin position="63"/>
        <end position="86"/>
    </location>
</feature>
<dbReference type="GO" id="GO:0005886">
    <property type="term" value="C:plasma membrane"/>
    <property type="evidence" value="ECO:0007669"/>
    <property type="project" value="UniProtKB-SubCell"/>
</dbReference>
<evidence type="ECO:0000256" key="8">
    <source>
        <dbReference type="ARBA" id="ARBA00023136"/>
    </source>
</evidence>
<evidence type="ECO:0000256" key="5">
    <source>
        <dbReference type="ARBA" id="ARBA00022519"/>
    </source>
</evidence>
<protein>
    <recommendedName>
        <fullName evidence="9">Membrane fusion protein (MFP) family protein</fullName>
    </recommendedName>
</protein>
<dbReference type="NCBIfam" id="TIGR01843">
    <property type="entry name" value="type_I_hlyD"/>
    <property type="match status" value="1"/>
</dbReference>
<dbReference type="Proteomes" id="UP000027215">
    <property type="component" value="Chromosome"/>
</dbReference>
<dbReference type="Gene3D" id="2.40.30.170">
    <property type="match status" value="1"/>
</dbReference>
<dbReference type="PANTHER" id="PTHR30386">
    <property type="entry name" value="MEMBRANE FUSION SUBUNIT OF EMRAB-TOLC MULTIDRUG EFFLUX PUMP"/>
    <property type="match status" value="1"/>
</dbReference>
<dbReference type="PROSITE" id="PS00543">
    <property type="entry name" value="HLYD_FAMILY"/>
    <property type="match status" value="1"/>
</dbReference>
<dbReference type="InterPro" id="IPR006144">
    <property type="entry name" value="Secretion_HlyD_CS"/>
</dbReference>
<evidence type="ECO:0000256" key="4">
    <source>
        <dbReference type="ARBA" id="ARBA00022475"/>
    </source>
</evidence>
<evidence type="ECO:0000256" key="6">
    <source>
        <dbReference type="ARBA" id="ARBA00022692"/>
    </source>
</evidence>
<proteinExistence type="inferred from homology"/>
<keyword evidence="10" id="KW-0175">Coiled coil</keyword>
<comment type="similarity">
    <text evidence="2 9">Belongs to the membrane fusion protein (MFP) (TC 8.A.1) family.</text>
</comment>
<dbReference type="InterPro" id="IPR010129">
    <property type="entry name" value="T1SS_HlyD"/>
</dbReference>
<evidence type="ECO:0000256" key="7">
    <source>
        <dbReference type="ARBA" id="ARBA00022989"/>
    </source>
</evidence>
<keyword evidence="8 9" id="KW-0472">Membrane</keyword>
<dbReference type="PATRIC" id="fig|155920.8.peg.2620"/>
<comment type="subcellular location">
    <subcellularLocation>
        <location evidence="1 9">Cell inner membrane</location>
        <topology evidence="1 9">Single-pass membrane protein</topology>
    </subcellularLocation>
</comment>
<dbReference type="Pfam" id="PF25988">
    <property type="entry name" value="HH_CyaD"/>
    <property type="match status" value="1"/>
</dbReference>
<dbReference type="RefSeq" id="WP_020851308.1">
    <property type="nucleotide sequence ID" value="NZ_CP006696.1"/>
</dbReference>
<dbReference type="GO" id="GO:0009306">
    <property type="term" value="P:protein secretion"/>
    <property type="evidence" value="ECO:0007669"/>
    <property type="project" value="InterPro"/>
</dbReference>
<evidence type="ECO:0000313" key="14">
    <source>
        <dbReference type="Proteomes" id="UP000027215"/>
    </source>
</evidence>
<evidence type="ECO:0000256" key="3">
    <source>
        <dbReference type="ARBA" id="ARBA00022448"/>
    </source>
</evidence>
<organism evidence="13 14">
    <name type="scientific">Xylella fastidiosa subsp. sandyi Ann-1</name>
    <dbReference type="NCBI Taxonomy" id="155920"/>
    <lineage>
        <taxon>Bacteria</taxon>
        <taxon>Pseudomonadati</taxon>
        <taxon>Pseudomonadota</taxon>
        <taxon>Gammaproteobacteria</taxon>
        <taxon>Lysobacterales</taxon>
        <taxon>Lysobacteraceae</taxon>
        <taxon>Xylella</taxon>
    </lineage>
</organism>
<dbReference type="KEGG" id="xfs:D934_11175"/>
<keyword evidence="7 9" id="KW-1133">Transmembrane helix</keyword>
<dbReference type="InterPro" id="IPR059040">
    <property type="entry name" value="HH_CyaD-like"/>
</dbReference>
<keyword evidence="5 9" id="KW-0997">Cell inner membrane</keyword>
<sequence>MKHMLQGWRDFLSRYLHVFRAAWSIRAQLEPPHRTTDERTFLPAHLELTETPVSPTARWSMRIIIACFIVTLLWACFGKIEIVAVAPGKIVVDSRTKVLQPLETAVVRRILVRDGEKVKAHQALIELDATATGAEYAQAEDALLNATLTALRLRALSTALERGQTPQLTHSATIPADRIAAEQALTLSQFNAYQAKRHNLQATIAQRRAELRTAQDTIEPLTESARISKMRSADYAILLKDKYVGRHDYLLREQERITAERDLATQRNRIQEIRSALSAAQEELSVLQADFRQQTLDDLRKADEQIGQLTPQLAKAKQRNRLMTLRSPVEGIVQQLAIHTVGGVVTPAQQLLAVVPVQETLEVEATVLNKDIGFLRPEQRVTVKIESFPYTRYGYLTGKIISISHDAAQDEKLGLVFPVRIRLDNTTLTIDGTQIRMSAGMALSAEIKTGKRTVIDYLLSPLKQYTDEALRER</sequence>
<evidence type="ECO:0000256" key="10">
    <source>
        <dbReference type="SAM" id="Coils"/>
    </source>
</evidence>
<accession>A0A060H5F2</accession>
<dbReference type="Pfam" id="PF26002">
    <property type="entry name" value="Beta-barrel_AprE"/>
    <property type="match status" value="1"/>
</dbReference>
<gene>
    <name evidence="13" type="ORF">D934_11175</name>
</gene>
<evidence type="ECO:0000259" key="12">
    <source>
        <dbReference type="Pfam" id="PF26002"/>
    </source>
</evidence>
<keyword evidence="4 9" id="KW-1003">Cell membrane</keyword>
<feature type="domain" description="AprE-like beta-barrel" evidence="12">
    <location>
        <begin position="361"/>
        <end position="450"/>
    </location>
</feature>
<dbReference type="EMBL" id="CP006696">
    <property type="protein sequence ID" value="AIC10535.1"/>
    <property type="molecule type" value="Genomic_DNA"/>
</dbReference>
<dbReference type="InterPro" id="IPR058982">
    <property type="entry name" value="Beta-barrel_AprE"/>
</dbReference>
<name>A0A060H5F2_XYLFS</name>
<reference evidence="13 14" key="1">
    <citation type="submission" date="2013-08" db="EMBL/GenBank/DDBJ databases">
        <authorList>
            <person name="Stouthamer R."/>
            <person name="Nunney L."/>
        </authorList>
    </citation>
    <scope>NUCLEOTIDE SEQUENCE [LARGE SCALE GENOMIC DNA]</scope>
    <source>
        <strain evidence="14">ann-1</strain>
    </source>
</reference>
<dbReference type="HOGENOM" id="CLU_023976_0_1_6"/>
<feature type="coiled-coil region" evidence="10">
    <location>
        <begin position="263"/>
        <end position="290"/>
    </location>
</feature>
<feature type="domain" description="CyaD-like alpha-helical hairpin" evidence="11">
    <location>
        <begin position="128"/>
        <end position="323"/>
    </location>
</feature>
<evidence type="ECO:0000256" key="9">
    <source>
        <dbReference type="RuleBase" id="RU365093"/>
    </source>
</evidence>
<dbReference type="InterPro" id="IPR050739">
    <property type="entry name" value="MFP"/>
</dbReference>
<evidence type="ECO:0000256" key="1">
    <source>
        <dbReference type="ARBA" id="ARBA00004377"/>
    </source>
</evidence>
<evidence type="ECO:0000259" key="11">
    <source>
        <dbReference type="Pfam" id="PF25988"/>
    </source>
</evidence>